<keyword evidence="3" id="KW-0238">DNA-binding</keyword>
<reference evidence="5 6" key="1">
    <citation type="submission" date="2018-04" db="EMBL/GenBank/DDBJ databases">
        <title>Flavobacterium sp. nov., isolated from glacier ice.</title>
        <authorList>
            <person name="Liu Q."/>
            <person name="Xin Y.-H."/>
        </authorList>
    </citation>
    <scope>NUCLEOTIDE SEQUENCE [LARGE SCALE GENOMIC DNA]</scope>
    <source>
        <strain evidence="5 6">LB2P30</strain>
    </source>
</reference>
<dbReference type="InterPro" id="IPR052021">
    <property type="entry name" value="Type-I_RS_S_subunit"/>
</dbReference>
<dbReference type="PANTHER" id="PTHR30408">
    <property type="entry name" value="TYPE-1 RESTRICTION ENZYME ECOKI SPECIFICITY PROTEIN"/>
    <property type="match status" value="1"/>
</dbReference>
<dbReference type="Gene3D" id="3.90.220.20">
    <property type="entry name" value="DNA methylase specificity domains"/>
    <property type="match status" value="2"/>
</dbReference>
<dbReference type="EMBL" id="QCZH01000003">
    <property type="protein sequence ID" value="PWA10637.1"/>
    <property type="molecule type" value="Genomic_DNA"/>
</dbReference>
<dbReference type="PANTHER" id="PTHR30408:SF12">
    <property type="entry name" value="TYPE I RESTRICTION ENZYME MJAVIII SPECIFICITY SUBUNIT"/>
    <property type="match status" value="1"/>
</dbReference>
<keyword evidence="2" id="KW-0680">Restriction system</keyword>
<dbReference type="Pfam" id="PF01420">
    <property type="entry name" value="Methylase_S"/>
    <property type="match status" value="1"/>
</dbReference>
<protein>
    <recommendedName>
        <fullName evidence="4">Type I restriction modification DNA specificity domain-containing protein</fullName>
    </recommendedName>
</protein>
<proteinExistence type="inferred from homology"/>
<gene>
    <name evidence="5" type="ORF">DB891_04605</name>
</gene>
<keyword evidence="6" id="KW-1185">Reference proteome</keyword>
<evidence type="ECO:0000259" key="4">
    <source>
        <dbReference type="Pfam" id="PF01420"/>
    </source>
</evidence>
<dbReference type="Proteomes" id="UP000245618">
    <property type="component" value="Unassembled WGS sequence"/>
</dbReference>
<dbReference type="InterPro" id="IPR000055">
    <property type="entry name" value="Restrct_endonuc_typeI_TRD"/>
</dbReference>
<dbReference type="AlphaFoldDB" id="A0A2U1JZI0"/>
<dbReference type="GO" id="GO:0003677">
    <property type="term" value="F:DNA binding"/>
    <property type="evidence" value="ECO:0007669"/>
    <property type="project" value="UniProtKB-KW"/>
</dbReference>
<dbReference type="RefSeq" id="WP_116761302.1">
    <property type="nucleotide sequence ID" value="NZ_QCZH01000003.1"/>
</dbReference>
<name>A0A2U1JZI0_9FLAO</name>
<evidence type="ECO:0000256" key="2">
    <source>
        <dbReference type="ARBA" id="ARBA00022747"/>
    </source>
</evidence>
<dbReference type="OrthoDB" id="9816225at2"/>
<evidence type="ECO:0000313" key="6">
    <source>
        <dbReference type="Proteomes" id="UP000245618"/>
    </source>
</evidence>
<comment type="similarity">
    <text evidence="1">Belongs to the type-I restriction system S methylase family.</text>
</comment>
<evidence type="ECO:0000256" key="3">
    <source>
        <dbReference type="ARBA" id="ARBA00023125"/>
    </source>
</evidence>
<dbReference type="SUPFAM" id="SSF116734">
    <property type="entry name" value="DNA methylase specificity domain"/>
    <property type="match status" value="2"/>
</dbReference>
<evidence type="ECO:0000313" key="5">
    <source>
        <dbReference type="EMBL" id="PWA10637.1"/>
    </source>
</evidence>
<dbReference type="InterPro" id="IPR044946">
    <property type="entry name" value="Restrct_endonuc_typeI_TRD_sf"/>
</dbReference>
<feature type="domain" description="Type I restriction modification DNA specificity" evidence="4">
    <location>
        <begin position="215"/>
        <end position="365"/>
    </location>
</feature>
<organism evidence="5 6">
    <name type="scientific">Flavobacterium laiguense</name>
    <dbReference type="NCBI Taxonomy" id="2169409"/>
    <lineage>
        <taxon>Bacteria</taxon>
        <taxon>Pseudomonadati</taxon>
        <taxon>Bacteroidota</taxon>
        <taxon>Flavobacteriia</taxon>
        <taxon>Flavobacteriales</taxon>
        <taxon>Flavobacteriaceae</taxon>
        <taxon>Flavobacterium</taxon>
    </lineage>
</organism>
<evidence type="ECO:0000256" key="1">
    <source>
        <dbReference type="ARBA" id="ARBA00010923"/>
    </source>
</evidence>
<accession>A0A2U1JZI0</accession>
<comment type="caution">
    <text evidence="5">The sequence shown here is derived from an EMBL/GenBank/DDBJ whole genome shotgun (WGS) entry which is preliminary data.</text>
</comment>
<dbReference type="GO" id="GO:0009307">
    <property type="term" value="P:DNA restriction-modification system"/>
    <property type="evidence" value="ECO:0007669"/>
    <property type="project" value="UniProtKB-KW"/>
</dbReference>
<sequence>MGSNYKPIGDYIRLVDERNKGLQFTNLLGLSISKEFIPSVANIIGTDMENYKIIRKSQFACSTMQVRRDKKMPVALYSKEVPSIISQAYPIFEITDTEELLPEYLMMWFTRSEFDREACFHAVGGVRGSLEWEDFCGMKLPIPSIKKQREIVSEYNVIQNRIVLNNQLITKLEETAQAIYKQWFVDFEFPDENGKPYKSNGGEMVWCEELEKEIPEGWELKSVKDFSSEMKSGSTPRRDENEYWNSKDYPWLKTGELKNSVVIDAEEYISKKGLKESSAKLLPVNSVLIAMYGEGKTKGQVGYLKIEAATNQACCAIICENEIEATFLYYHLRINRDEIVSIAIGGAQPNLSKNIIEELSLIEPTKVIIEKHPFVEIMKLKESYTFEIKSLMDLQNIVLAKMTKVETEKTLEKILGK</sequence>